<keyword evidence="3" id="KW-1185">Reference proteome</keyword>
<dbReference type="Proteomes" id="UP000623129">
    <property type="component" value="Unassembled WGS sequence"/>
</dbReference>
<dbReference type="EMBL" id="SWLB01000002">
    <property type="protein sequence ID" value="KAF3341211.1"/>
    <property type="molecule type" value="Genomic_DNA"/>
</dbReference>
<accession>A0A833RST1</accession>
<name>A0A833RST1_9POAL</name>
<sequence length="130" mass="14435">MDEFIDTLIDANKRCREAFTAMVDQYNAVVEYHAFVDPDLTLNRAISKLHHSYKHVESVSNDMSDLMDLARQLVGPTAAETVPVGPVVDNVPEEHNTAAPEETVDHNTGAPEETVEHNRDLPDLDPNNNA</sequence>
<reference evidence="2" key="1">
    <citation type="submission" date="2020-01" db="EMBL/GenBank/DDBJ databases">
        <title>Genome sequence of Kobresia littledalei, the first chromosome-level genome in the family Cyperaceae.</title>
        <authorList>
            <person name="Qu G."/>
        </authorList>
    </citation>
    <scope>NUCLEOTIDE SEQUENCE</scope>
    <source>
        <strain evidence="2">C.B.Clarke</strain>
        <tissue evidence="2">Leaf</tissue>
    </source>
</reference>
<feature type="region of interest" description="Disordered" evidence="1">
    <location>
        <begin position="82"/>
        <end position="130"/>
    </location>
</feature>
<protein>
    <submittedName>
        <fullName evidence="2">Uncharacterized protein</fullName>
    </submittedName>
</protein>
<evidence type="ECO:0000313" key="3">
    <source>
        <dbReference type="Proteomes" id="UP000623129"/>
    </source>
</evidence>
<evidence type="ECO:0000256" key="1">
    <source>
        <dbReference type="SAM" id="MobiDB-lite"/>
    </source>
</evidence>
<organism evidence="2 3">
    <name type="scientific">Carex littledalei</name>
    <dbReference type="NCBI Taxonomy" id="544730"/>
    <lineage>
        <taxon>Eukaryota</taxon>
        <taxon>Viridiplantae</taxon>
        <taxon>Streptophyta</taxon>
        <taxon>Embryophyta</taxon>
        <taxon>Tracheophyta</taxon>
        <taxon>Spermatophyta</taxon>
        <taxon>Magnoliopsida</taxon>
        <taxon>Liliopsida</taxon>
        <taxon>Poales</taxon>
        <taxon>Cyperaceae</taxon>
        <taxon>Cyperoideae</taxon>
        <taxon>Cariceae</taxon>
        <taxon>Carex</taxon>
        <taxon>Carex subgen. Euthyceras</taxon>
    </lineage>
</organism>
<proteinExistence type="predicted"/>
<evidence type="ECO:0000313" key="2">
    <source>
        <dbReference type="EMBL" id="KAF3341211.1"/>
    </source>
</evidence>
<gene>
    <name evidence="2" type="ORF">FCM35_KLT10055</name>
</gene>
<comment type="caution">
    <text evidence="2">The sequence shown here is derived from an EMBL/GenBank/DDBJ whole genome shotgun (WGS) entry which is preliminary data.</text>
</comment>
<dbReference type="AlphaFoldDB" id="A0A833RST1"/>